<dbReference type="InterPro" id="IPR000626">
    <property type="entry name" value="Ubiquitin-like_dom"/>
</dbReference>
<dbReference type="SMART" id="SM00213">
    <property type="entry name" value="UBQ"/>
    <property type="match status" value="1"/>
</dbReference>
<gene>
    <name evidence="3" type="ORF">MKW94_007467</name>
</gene>
<evidence type="ECO:0000313" key="3">
    <source>
        <dbReference type="EMBL" id="MCL7051197.1"/>
    </source>
</evidence>
<keyword evidence="1" id="KW-0833">Ubl conjugation pathway</keyword>
<keyword evidence="1" id="KW-0539">Nucleus</keyword>
<dbReference type="InterPro" id="IPR022617">
    <property type="entry name" value="Rad60/SUMO-like_dom"/>
</dbReference>
<dbReference type="SUPFAM" id="SSF54236">
    <property type="entry name" value="Ubiquitin-like"/>
    <property type="match status" value="1"/>
</dbReference>
<comment type="similarity">
    <text evidence="1">Belongs to the ubiquitin family. SUMO subfamily.</text>
</comment>
<dbReference type="EMBL" id="JAJJMA010335919">
    <property type="protein sequence ID" value="MCL7051197.1"/>
    <property type="molecule type" value="Genomic_DNA"/>
</dbReference>
<dbReference type="Pfam" id="PF11976">
    <property type="entry name" value="Rad60-SLD"/>
    <property type="match status" value="1"/>
</dbReference>
<protein>
    <recommendedName>
        <fullName evidence="1">Small ubiquitin-related modifier</fullName>
        <shortName evidence="1">SUMO</shortName>
    </recommendedName>
</protein>
<name>A0AA41W187_PAPNU</name>
<dbReference type="Proteomes" id="UP001177140">
    <property type="component" value="Unassembled WGS sequence"/>
</dbReference>
<proteinExistence type="inferred from homology"/>
<dbReference type="InterPro" id="IPR029071">
    <property type="entry name" value="Ubiquitin-like_domsf"/>
</dbReference>
<reference evidence="3" key="1">
    <citation type="submission" date="2022-03" db="EMBL/GenBank/DDBJ databases">
        <title>A functionally conserved STORR gene fusion in Papaver species that diverged 16.8 million years ago.</title>
        <authorList>
            <person name="Catania T."/>
        </authorList>
    </citation>
    <scope>NUCLEOTIDE SEQUENCE</scope>
    <source>
        <strain evidence="3">S-191538</strain>
    </source>
</reference>
<sequence>MAGVTNVVKVEANKPDAVEPATHINVKIRSNGNVPEYSFRVKRSAPMKKLMDAYGEASKIDIRTIKFLFDGKLLKPVNTPDQLELEDGDEIQVVEGMIGG</sequence>
<accession>A0AA41W187</accession>
<feature type="domain" description="Ubiquitin-like" evidence="2">
    <location>
        <begin position="22"/>
        <end position="100"/>
    </location>
</feature>
<organism evidence="3 4">
    <name type="scientific">Papaver nudicaule</name>
    <name type="common">Iceland poppy</name>
    <dbReference type="NCBI Taxonomy" id="74823"/>
    <lineage>
        <taxon>Eukaryota</taxon>
        <taxon>Viridiplantae</taxon>
        <taxon>Streptophyta</taxon>
        <taxon>Embryophyta</taxon>
        <taxon>Tracheophyta</taxon>
        <taxon>Spermatophyta</taxon>
        <taxon>Magnoliopsida</taxon>
        <taxon>Ranunculales</taxon>
        <taxon>Papaveraceae</taxon>
        <taxon>Papaveroideae</taxon>
        <taxon>Papaver</taxon>
    </lineage>
</organism>
<dbReference type="AlphaFoldDB" id="A0AA41W187"/>
<evidence type="ECO:0000313" key="4">
    <source>
        <dbReference type="Proteomes" id="UP001177140"/>
    </source>
</evidence>
<evidence type="ECO:0000259" key="2">
    <source>
        <dbReference type="PROSITE" id="PS50053"/>
    </source>
</evidence>
<dbReference type="GO" id="GO:0005634">
    <property type="term" value="C:nucleus"/>
    <property type="evidence" value="ECO:0007669"/>
    <property type="project" value="UniProtKB-SubCell"/>
</dbReference>
<comment type="caution">
    <text evidence="3">The sequence shown here is derived from an EMBL/GenBank/DDBJ whole genome shotgun (WGS) entry which is preliminary data.</text>
</comment>
<dbReference type="Gene3D" id="3.10.20.90">
    <property type="entry name" value="Phosphatidylinositol 3-kinase Catalytic Subunit, Chain A, domain 1"/>
    <property type="match status" value="1"/>
</dbReference>
<dbReference type="PROSITE" id="PS50053">
    <property type="entry name" value="UBIQUITIN_2"/>
    <property type="match status" value="1"/>
</dbReference>
<comment type="subcellular location">
    <subcellularLocation>
        <location evidence="1">Nucleus</location>
    </subcellularLocation>
</comment>
<dbReference type="PANTHER" id="PTHR10562">
    <property type="entry name" value="SMALL UBIQUITIN-RELATED MODIFIER"/>
    <property type="match status" value="1"/>
</dbReference>
<evidence type="ECO:0000256" key="1">
    <source>
        <dbReference type="RuleBase" id="RU361190"/>
    </source>
</evidence>
<keyword evidence="4" id="KW-1185">Reference proteome</keyword>